<gene>
    <name evidence="5" type="ORF">KHB02_024390</name>
</gene>
<keyword evidence="2 3" id="KW-0238">DNA-binding</keyword>
<evidence type="ECO:0000256" key="2">
    <source>
        <dbReference type="ARBA" id="ARBA00023125"/>
    </source>
</evidence>
<evidence type="ECO:0000313" key="6">
    <source>
        <dbReference type="Proteomes" id="UP000677265"/>
    </source>
</evidence>
<dbReference type="EMBL" id="JAGYPE020000063">
    <property type="protein sequence ID" value="MCH6268680.1"/>
    <property type="molecule type" value="Genomic_DNA"/>
</dbReference>
<organism evidence="5 6">
    <name type="scientific">Neobacillus citreus</name>
    <dbReference type="NCBI Taxonomy" id="2833578"/>
    <lineage>
        <taxon>Bacteria</taxon>
        <taxon>Bacillati</taxon>
        <taxon>Bacillota</taxon>
        <taxon>Bacilli</taxon>
        <taxon>Bacillales</taxon>
        <taxon>Bacillaceae</taxon>
        <taxon>Neobacillus</taxon>
    </lineage>
</organism>
<dbReference type="PANTHER" id="PTHR43479">
    <property type="entry name" value="ACREF/ENVCD OPERON REPRESSOR-RELATED"/>
    <property type="match status" value="1"/>
</dbReference>
<evidence type="ECO:0000256" key="1">
    <source>
        <dbReference type="ARBA" id="ARBA00022491"/>
    </source>
</evidence>
<keyword evidence="6" id="KW-1185">Reference proteome</keyword>
<dbReference type="PROSITE" id="PS50977">
    <property type="entry name" value="HTH_TETR_2"/>
    <property type="match status" value="1"/>
</dbReference>
<name>A0A9J6MVQ1_9BACI</name>
<reference evidence="5 6" key="1">
    <citation type="submission" date="2022-03" db="EMBL/GenBank/DDBJ databases">
        <title>Novel Bacillus species.</title>
        <authorList>
            <person name="Liu G."/>
        </authorList>
    </citation>
    <scope>NUCLEOTIDE SEQUENCE [LARGE SCALE GENOMIC DNA]</scope>
    <source>
        <strain evidence="5 6">FJAT-50051</strain>
    </source>
</reference>
<dbReference type="GO" id="GO:0003677">
    <property type="term" value="F:DNA binding"/>
    <property type="evidence" value="ECO:0007669"/>
    <property type="project" value="UniProtKB-UniRule"/>
</dbReference>
<accession>A0A9J6MVQ1</accession>
<proteinExistence type="predicted"/>
<dbReference type="Proteomes" id="UP000677265">
    <property type="component" value="Unassembled WGS sequence"/>
</dbReference>
<evidence type="ECO:0000313" key="5">
    <source>
        <dbReference type="EMBL" id="MCH6268680.1"/>
    </source>
</evidence>
<evidence type="ECO:0000256" key="3">
    <source>
        <dbReference type="PROSITE-ProRule" id="PRU00335"/>
    </source>
</evidence>
<feature type="DNA-binding region" description="H-T-H motif" evidence="3">
    <location>
        <begin position="33"/>
        <end position="52"/>
    </location>
</feature>
<dbReference type="InterPro" id="IPR009057">
    <property type="entry name" value="Homeodomain-like_sf"/>
</dbReference>
<dbReference type="InterPro" id="IPR050624">
    <property type="entry name" value="HTH-type_Tx_Regulator"/>
</dbReference>
<comment type="caution">
    <text evidence="5">The sequence shown here is derived from an EMBL/GenBank/DDBJ whole genome shotgun (WGS) entry which is preliminary data.</text>
</comment>
<dbReference type="Gene3D" id="1.10.357.10">
    <property type="entry name" value="Tetracycline Repressor, domain 2"/>
    <property type="match status" value="1"/>
</dbReference>
<evidence type="ECO:0000259" key="4">
    <source>
        <dbReference type="PROSITE" id="PS50977"/>
    </source>
</evidence>
<dbReference type="RefSeq" id="WP_241114068.1">
    <property type="nucleotide sequence ID" value="NZ_JAGYPE020000063.1"/>
</dbReference>
<dbReference type="AlphaFoldDB" id="A0A9J6MVQ1"/>
<dbReference type="InterPro" id="IPR001647">
    <property type="entry name" value="HTH_TetR"/>
</dbReference>
<keyword evidence="1" id="KW-0678">Repressor</keyword>
<dbReference type="Pfam" id="PF00440">
    <property type="entry name" value="TetR_N"/>
    <property type="match status" value="1"/>
</dbReference>
<feature type="domain" description="HTH tetR-type" evidence="4">
    <location>
        <begin position="10"/>
        <end position="52"/>
    </location>
</feature>
<protein>
    <submittedName>
        <fullName evidence="5">TetR/AcrR family transcriptional regulator</fullName>
    </submittedName>
</protein>
<dbReference type="PANTHER" id="PTHR43479:SF11">
    <property type="entry name" value="ACREF_ENVCD OPERON REPRESSOR-RELATED"/>
    <property type="match status" value="1"/>
</dbReference>
<sequence>MFSKFLNLDKEKQDRIINAAIKEFAQKGYDKASTNEIVKEAGISKGLLFHYF</sequence>
<dbReference type="SUPFAM" id="SSF46689">
    <property type="entry name" value="Homeodomain-like"/>
    <property type="match status" value="1"/>
</dbReference>
<feature type="non-terminal residue" evidence="5">
    <location>
        <position position="52"/>
    </location>
</feature>
<dbReference type="PRINTS" id="PR00455">
    <property type="entry name" value="HTHTETR"/>
</dbReference>